<evidence type="ECO:0000256" key="4">
    <source>
        <dbReference type="ARBA" id="ARBA00022884"/>
    </source>
</evidence>
<comment type="subunit">
    <text evidence="6">Monomer and homodimer.</text>
</comment>
<dbReference type="AlphaFoldDB" id="A0AAN8V507"/>
<dbReference type="GO" id="GO:0003677">
    <property type="term" value="F:DNA binding"/>
    <property type="evidence" value="ECO:0007669"/>
    <property type="project" value="UniProtKB-KW"/>
</dbReference>
<gene>
    <name evidence="8" type="ORF">RJ641_006241</name>
</gene>
<dbReference type="InterPro" id="IPR007146">
    <property type="entry name" value="Sas10/Utp3/C1D"/>
</dbReference>
<keyword evidence="6" id="KW-0963">Cytoplasm</keyword>
<dbReference type="GO" id="GO:0000460">
    <property type="term" value="P:maturation of 5.8S rRNA"/>
    <property type="evidence" value="ECO:0007669"/>
    <property type="project" value="TreeGrafter"/>
</dbReference>
<evidence type="ECO:0000256" key="1">
    <source>
        <dbReference type="ARBA" id="ARBA00004123"/>
    </source>
</evidence>
<reference evidence="8 9" key="1">
    <citation type="submission" date="2023-12" db="EMBL/GenBank/DDBJ databases">
        <title>A high-quality genome assembly for Dillenia turbinata (Dilleniales).</title>
        <authorList>
            <person name="Chanderbali A."/>
        </authorList>
    </citation>
    <scope>NUCLEOTIDE SEQUENCE [LARGE SCALE GENOMIC DNA]</scope>
    <source>
        <strain evidence="8">LSX21</strain>
        <tissue evidence="8">Leaf</tissue>
    </source>
</reference>
<comment type="caution">
    <text evidence="8">The sequence shown here is derived from an EMBL/GenBank/DDBJ whole genome shotgun (WGS) entry which is preliminary data.</text>
</comment>
<evidence type="ECO:0000256" key="6">
    <source>
        <dbReference type="RuleBase" id="RU368003"/>
    </source>
</evidence>
<dbReference type="GO" id="GO:0010468">
    <property type="term" value="P:regulation of gene expression"/>
    <property type="evidence" value="ECO:0007669"/>
    <property type="project" value="TreeGrafter"/>
</dbReference>
<name>A0AAN8V507_9MAGN</name>
<dbReference type="GO" id="GO:0000178">
    <property type="term" value="C:exosome (RNase complex)"/>
    <property type="evidence" value="ECO:0007669"/>
    <property type="project" value="TreeGrafter"/>
</dbReference>
<dbReference type="InterPro" id="IPR011082">
    <property type="entry name" value="Exosome-assoc_fac/DNA_repair"/>
</dbReference>
<comment type="function">
    <text evidence="6">Plays a role in the recruitment of the exosome to pre-rRNA to mediate the 3'-5' end processing of the 5.8S rRNA.</text>
</comment>
<sequence>MEESKVVPEAAMDAVKASLSGINQLKADFQEFLKLSHPDVLAQMDPLQRAQTLLALAKTATTLYTLKLRCTGVHPDDHPIKTELERLSLYEDKLERAMDLSKAPLRPSATLNYQAATRFIEHSLPDLTSEQRQRMREIGHGEGVNAKSADRNATKKRKFRSSEKQSVRAAAQEFLEKAARELIVDNNSGFKGPLQIDASDDEDMSVP</sequence>
<keyword evidence="4 6" id="KW-0694">RNA-binding</keyword>
<evidence type="ECO:0000256" key="5">
    <source>
        <dbReference type="ARBA" id="ARBA00023242"/>
    </source>
</evidence>
<dbReference type="GO" id="GO:0005737">
    <property type="term" value="C:cytoplasm"/>
    <property type="evidence" value="ECO:0007669"/>
    <property type="project" value="UniProtKB-SubCell"/>
</dbReference>
<feature type="compositionally biased region" description="Acidic residues" evidence="7">
    <location>
        <begin position="198"/>
        <end position="207"/>
    </location>
</feature>
<keyword evidence="6" id="KW-0238">DNA-binding</keyword>
<keyword evidence="5 6" id="KW-0539">Nucleus</keyword>
<comment type="subcellular location">
    <subcellularLocation>
        <location evidence="6">Cytoplasm</location>
    </subcellularLocation>
    <subcellularLocation>
        <location evidence="6">Nucleus</location>
        <location evidence="6">Nucleolus</location>
    </subcellularLocation>
    <subcellularLocation>
        <location evidence="1 6">Nucleus</location>
    </subcellularLocation>
</comment>
<dbReference type="EMBL" id="JBAMMX010000014">
    <property type="protein sequence ID" value="KAK6927650.1"/>
    <property type="molecule type" value="Genomic_DNA"/>
</dbReference>
<evidence type="ECO:0000256" key="7">
    <source>
        <dbReference type="SAM" id="MobiDB-lite"/>
    </source>
</evidence>
<dbReference type="GO" id="GO:0005730">
    <property type="term" value="C:nucleolus"/>
    <property type="evidence" value="ECO:0007669"/>
    <property type="project" value="UniProtKB-SubCell"/>
</dbReference>
<accession>A0AAN8V507</accession>
<dbReference type="Proteomes" id="UP001370490">
    <property type="component" value="Unassembled WGS sequence"/>
</dbReference>
<dbReference type="GO" id="GO:0003723">
    <property type="term" value="F:RNA binding"/>
    <property type="evidence" value="ECO:0007669"/>
    <property type="project" value="UniProtKB-UniRule"/>
</dbReference>
<evidence type="ECO:0000256" key="2">
    <source>
        <dbReference type="ARBA" id="ARBA00009154"/>
    </source>
</evidence>
<dbReference type="PANTHER" id="PTHR15341:SF3">
    <property type="entry name" value="NUCLEAR NUCLEIC ACID-BINDING PROTEIN C1D"/>
    <property type="match status" value="1"/>
</dbReference>
<protein>
    <recommendedName>
        <fullName evidence="6">Nuclear nucleic acid-binding protein C1D</fullName>
    </recommendedName>
</protein>
<evidence type="ECO:0000313" key="9">
    <source>
        <dbReference type="Proteomes" id="UP001370490"/>
    </source>
</evidence>
<feature type="region of interest" description="Disordered" evidence="7">
    <location>
        <begin position="186"/>
        <end position="207"/>
    </location>
</feature>
<proteinExistence type="inferred from homology"/>
<keyword evidence="3 6" id="KW-0698">rRNA processing</keyword>
<keyword evidence="9" id="KW-1185">Reference proteome</keyword>
<evidence type="ECO:0000313" key="8">
    <source>
        <dbReference type="EMBL" id="KAK6927650.1"/>
    </source>
</evidence>
<feature type="region of interest" description="Disordered" evidence="7">
    <location>
        <begin position="140"/>
        <end position="167"/>
    </location>
</feature>
<comment type="similarity">
    <text evidence="2 6">Belongs to the C1D family.</text>
</comment>
<dbReference type="Pfam" id="PF04000">
    <property type="entry name" value="Sas10_Utp3"/>
    <property type="match status" value="1"/>
</dbReference>
<evidence type="ECO:0000256" key="3">
    <source>
        <dbReference type="ARBA" id="ARBA00022552"/>
    </source>
</evidence>
<dbReference type="PANTHER" id="PTHR15341">
    <property type="entry name" value="SUN-COR STEROID HORMONE RECEPTOR CO-REPRESSOR"/>
    <property type="match status" value="1"/>
</dbReference>
<organism evidence="8 9">
    <name type="scientific">Dillenia turbinata</name>
    <dbReference type="NCBI Taxonomy" id="194707"/>
    <lineage>
        <taxon>Eukaryota</taxon>
        <taxon>Viridiplantae</taxon>
        <taxon>Streptophyta</taxon>
        <taxon>Embryophyta</taxon>
        <taxon>Tracheophyta</taxon>
        <taxon>Spermatophyta</taxon>
        <taxon>Magnoliopsida</taxon>
        <taxon>eudicotyledons</taxon>
        <taxon>Gunneridae</taxon>
        <taxon>Pentapetalae</taxon>
        <taxon>Dilleniales</taxon>
        <taxon>Dilleniaceae</taxon>
        <taxon>Dillenia</taxon>
    </lineage>
</organism>